<dbReference type="Gene3D" id="3.40.50.1820">
    <property type="entry name" value="alpha/beta hydrolase"/>
    <property type="match status" value="1"/>
</dbReference>
<organism evidence="3 4">
    <name type="scientific">Pseudoduganella buxea</name>
    <dbReference type="NCBI Taxonomy" id="1949069"/>
    <lineage>
        <taxon>Bacteria</taxon>
        <taxon>Pseudomonadati</taxon>
        <taxon>Pseudomonadota</taxon>
        <taxon>Betaproteobacteria</taxon>
        <taxon>Burkholderiales</taxon>
        <taxon>Oxalobacteraceae</taxon>
        <taxon>Telluria group</taxon>
        <taxon>Pseudoduganella</taxon>
    </lineage>
</organism>
<protein>
    <recommendedName>
        <fullName evidence="2">AB hydrolase-1 domain-containing protein</fullName>
    </recommendedName>
</protein>
<dbReference type="SUPFAM" id="SSF53474">
    <property type="entry name" value="alpha/beta-Hydrolases"/>
    <property type="match status" value="1"/>
</dbReference>
<reference evidence="3 4" key="1">
    <citation type="submission" date="2019-11" db="EMBL/GenBank/DDBJ databases">
        <title>Type strains purchased from KCTC, JCM and DSMZ.</title>
        <authorList>
            <person name="Lu H."/>
        </authorList>
    </citation>
    <scope>NUCLEOTIDE SEQUENCE [LARGE SCALE GENOMIC DNA]</scope>
    <source>
        <strain evidence="3 4">KCTC 52429</strain>
    </source>
</reference>
<dbReference type="Proteomes" id="UP000430634">
    <property type="component" value="Unassembled WGS sequence"/>
</dbReference>
<evidence type="ECO:0000259" key="2">
    <source>
        <dbReference type="Pfam" id="PF00561"/>
    </source>
</evidence>
<dbReference type="InterPro" id="IPR000073">
    <property type="entry name" value="AB_hydrolase_1"/>
</dbReference>
<feature type="signal peptide" evidence="1">
    <location>
        <begin position="1"/>
        <end position="23"/>
    </location>
</feature>
<proteinExistence type="predicted"/>
<evidence type="ECO:0000313" key="4">
    <source>
        <dbReference type="Proteomes" id="UP000430634"/>
    </source>
</evidence>
<comment type="caution">
    <text evidence="3">The sequence shown here is derived from an EMBL/GenBank/DDBJ whole genome shotgun (WGS) entry which is preliminary data.</text>
</comment>
<dbReference type="InterPro" id="IPR029058">
    <property type="entry name" value="AB_hydrolase_fold"/>
</dbReference>
<evidence type="ECO:0000313" key="3">
    <source>
        <dbReference type="EMBL" id="MTV55701.1"/>
    </source>
</evidence>
<evidence type="ECO:0000256" key="1">
    <source>
        <dbReference type="SAM" id="SignalP"/>
    </source>
</evidence>
<dbReference type="Pfam" id="PF00561">
    <property type="entry name" value="Abhydrolase_1"/>
    <property type="match status" value="1"/>
</dbReference>
<dbReference type="EMBL" id="WNKZ01000098">
    <property type="protein sequence ID" value="MTV55701.1"/>
    <property type="molecule type" value="Genomic_DNA"/>
</dbReference>
<feature type="chain" id="PRO_5026165041" description="AB hydrolase-1 domain-containing protein" evidence="1">
    <location>
        <begin position="24"/>
        <end position="246"/>
    </location>
</feature>
<sequence>MQHPMRRLPALLAMLCAMPMALAAVQVDIHTPAAIDACTVANPCPVAVLSPGYGFAGADYAFVTRQLNGMGYLVMALRDSAGGAQLDRNAPIAPQVQSMARATSTSIAAAVDATAPRFPQFDWRRLVLVGHSLGGDSSAQFAADYPARVTALISLDSRRVALPRTAGIRVLTIRASDTAADAGILPDEQERRRFGTCVVHFHGARHNDMQDAGSEALKTGIVSAIGTFLSPARQPAYACAPDARLD</sequence>
<keyword evidence="1" id="KW-0732">Signal</keyword>
<gene>
    <name evidence="3" type="ORF">GM672_23535</name>
</gene>
<accession>A0A6I3T2I4</accession>
<dbReference type="RefSeq" id="WP_155472962.1">
    <property type="nucleotide sequence ID" value="NZ_BMKG01000008.1"/>
</dbReference>
<feature type="domain" description="AB hydrolase-1" evidence="2">
    <location>
        <begin position="121"/>
        <end position="157"/>
    </location>
</feature>
<dbReference type="AlphaFoldDB" id="A0A6I3T2I4"/>
<dbReference type="OrthoDB" id="9814760at2"/>
<name>A0A6I3T2I4_9BURK</name>